<dbReference type="STRING" id="1005944.SAMN05192576_3517"/>
<protein>
    <recommendedName>
        <fullName evidence="3">DUF2510 domain-containing protein</fullName>
    </recommendedName>
</protein>
<feature type="region of interest" description="Disordered" evidence="1">
    <location>
        <begin position="1"/>
        <end position="125"/>
    </location>
</feature>
<evidence type="ECO:0000256" key="2">
    <source>
        <dbReference type="SAM" id="Phobius"/>
    </source>
</evidence>
<dbReference type="EMBL" id="FNIC01000006">
    <property type="protein sequence ID" value="SDO16034.1"/>
    <property type="molecule type" value="Genomic_DNA"/>
</dbReference>
<dbReference type="AlphaFoldDB" id="A0A1H0HAF2"/>
<feature type="compositionally biased region" description="Pro residues" evidence="1">
    <location>
        <begin position="47"/>
        <end position="59"/>
    </location>
</feature>
<feature type="compositionally biased region" description="Low complexity" evidence="1">
    <location>
        <begin position="33"/>
        <end position="46"/>
    </location>
</feature>
<feature type="compositionally biased region" description="Low complexity" evidence="1">
    <location>
        <begin position="93"/>
        <end position="105"/>
    </location>
</feature>
<name>A0A1H0HAF2_9ACTN</name>
<sequence>MSDPNQPSTPAGWYPDGQGGQRWWDGTQWTEHTQPAQGAAPAAPAAPAQPTPPAEPTPVDPMQTVVAPPRTPAQGLPPQAGAGQPPSGPPPAQQGFQPGYQQPGQPGQPGVPPWQGQTPTSGGGGKGKLIAIIAGVVALVVIAAVVLFVFVLGGGGPKDVAEDYLEAGLDADLEQVCELSSERSQKEEFESYEVDNCADYADKLEGEEAAEFDKIKAFLDDLDVDTELGDVSEKDDTAEVKYTQKVEYTGDDDEGFSEYFGEETKFTSKGTIRLVKEDGDWKVDEDESETVE</sequence>
<dbReference type="RefSeq" id="WP_170254297.1">
    <property type="nucleotide sequence ID" value="NZ_BKAE01000008.1"/>
</dbReference>
<keyword evidence="2" id="KW-0812">Transmembrane</keyword>
<evidence type="ECO:0000256" key="1">
    <source>
        <dbReference type="SAM" id="MobiDB-lite"/>
    </source>
</evidence>
<keyword evidence="2" id="KW-0472">Membrane</keyword>
<evidence type="ECO:0000313" key="4">
    <source>
        <dbReference type="EMBL" id="SDO16034.1"/>
    </source>
</evidence>
<gene>
    <name evidence="4" type="ORF">SAMN05192576_3517</name>
</gene>
<accession>A0A1H0HAF2</accession>
<feature type="compositionally biased region" description="Low complexity" evidence="1">
    <location>
        <begin position="72"/>
        <end position="85"/>
    </location>
</feature>
<dbReference type="Gene3D" id="3.10.450.50">
    <property type="match status" value="1"/>
</dbReference>
<evidence type="ECO:0000259" key="3">
    <source>
        <dbReference type="Pfam" id="PF10708"/>
    </source>
</evidence>
<organism evidence="4 5">
    <name type="scientific">Nocardioides szechwanensis</name>
    <dbReference type="NCBI Taxonomy" id="1005944"/>
    <lineage>
        <taxon>Bacteria</taxon>
        <taxon>Bacillati</taxon>
        <taxon>Actinomycetota</taxon>
        <taxon>Actinomycetes</taxon>
        <taxon>Propionibacteriales</taxon>
        <taxon>Nocardioidaceae</taxon>
        <taxon>Nocardioides</taxon>
    </lineage>
</organism>
<proteinExistence type="predicted"/>
<dbReference type="InterPro" id="IPR018929">
    <property type="entry name" value="DUF2510"/>
</dbReference>
<feature type="domain" description="DUF2510" evidence="3">
    <location>
        <begin position="11"/>
        <end position="42"/>
    </location>
</feature>
<feature type="transmembrane region" description="Helical" evidence="2">
    <location>
        <begin position="129"/>
        <end position="152"/>
    </location>
</feature>
<evidence type="ECO:0000313" key="5">
    <source>
        <dbReference type="Proteomes" id="UP000199004"/>
    </source>
</evidence>
<keyword evidence="2" id="KW-1133">Transmembrane helix</keyword>
<dbReference type="Pfam" id="PF10708">
    <property type="entry name" value="DUF2510"/>
    <property type="match status" value="1"/>
</dbReference>
<reference evidence="4 5" key="1">
    <citation type="submission" date="2016-10" db="EMBL/GenBank/DDBJ databases">
        <authorList>
            <person name="de Groot N.N."/>
        </authorList>
    </citation>
    <scope>NUCLEOTIDE SEQUENCE [LARGE SCALE GENOMIC DNA]</scope>
    <source>
        <strain evidence="4 5">CGMCC 1.11147</strain>
    </source>
</reference>
<dbReference type="Proteomes" id="UP000199004">
    <property type="component" value="Unassembled WGS sequence"/>
</dbReference>
<keyword evidence="5" id="KW-1185">Reference proteome</keyword>